<dbReference type="InterPro" id="IPR028978">
    <property type="entry name" value="Chorismate_lyase_/UTRA_dom_sf"/>
</dbReference>
<feature type="chain" id="PRO_5012668258" description="Chorismate lyase" evidence="1">
    <location>
        <begin position="28"/>
        <end position="231"/>
    </location>
</feature>
<accession>A0A212QRB9</accession>
<evidence type="ECO:0008006" key="4">
    <source>
        <dbReference type="Google" id="ProtNLM"/>
    </source>
</evidence>
<proteinExistence type="predicted"/>
<dbReference type="SUPFAM" id="SSF64288">
    <property type="entry name" value="Chorismate lyase-like"/>
    <property type="match status" value="1"/>
</dbReference>
<keyword evidence="1" id="KW-0732">Signal</keyword>
<feature type="signal peptide" evidence="1">
    <location>
        <begin position="1"/>
        <end position="27"/>
    </location>
</feature>
<name>A0A212QRB9_9PROT</name>
<keyword evidence="3" id="KW-1185">Reference proteome</keyword>
<gene>
    <name evidence="2" type="ORF">SAMN07250955_10340</name>
</gene>
<dbReference type="Gene3D" id="3.40.1410.10">
    <property type="entry name" value="Chorismate lyase-like"/>
    <property type="match status" value="1"/>
</dbReference>
<dbReference type="EMBL" id="FYEH01000003">
    <property type="protein sequence ID" value="SNB62117.1"/>
    <property type="molecule type" value="Genomic_DNA"/>
</dbReference>
<dbReference type="Proteomes" id="UP000197065">
    <property type="component" value="Unassembled WGS sequence"/>
</dbReference>
<reference evidence="2 3" key="1">
    <citation type="submission" date="2017-06" db="EMBL/GenBank/DDBJ databases">
        <authorList>
            <person name="Kim H.J."/>
            <person name="Triplett B.A."/>
        </authorList>
    </citation>
    <scope>NUCLEOTIDE SEQUENCE [LARGE SCALE GENOMIC DNA]</scope>
    <source>
        <strain evidence="2 3">B29T1</strain>
    </source>
</reference>
<evidence type="ECO:0000313" key="3">
    <source>
        <dbReference type="Proteomes" id="UP000197065"/>
    </source>
</evidence>
<evidence type="ECO:0000313" key="2">
    <source>
        <dbReference type="EMBL" id="SNB62117.1"/>
    </source>
</evidence>
<organism evidence="2 3">
    <name type="scientific">Arboricoccus pini</name>
    <dbReference type="NCBI Taxonomy" id="1963835"/>
    <lineage>
        <taxon>Bacteria</taxon>
        <taxon>Pseudomonadati</taxon>
        <taxon>Pseudomonadota</taxon>
        <taxon>Alphaproteobacteria</taxon>
        <taxon>Geminicoccales</taxon>
        <taxon>Geminicoccaceae</taxon>
        <taxon>Arboricoccus</taxon>
    </lineage>
</organism>
<protein>
    <recommendedName>
        <fullName evidence="4">Chorismate lyase</fullName>
    </recommendedName>
</protein>
<evidence type="ECO:0000256" key="1">
    <source>
        <dbReference type="SAM" id="SignalP"/>
    </source>
</evidence>
<sequence length="231" mass="25264">MRRPVRAALLSAFLTVLFMAGSRVTEAAQPVWPDTRTARLEALVLLETLNADLLSHDSATLTLDRWCKAHGLGQPAVIVADRVRDEDKPADDAVRARLGVGPTETVGYRRVRLRCGQRVLSLADNWYVPARLSPEMNEVLATTDTAFGRAVQGLHFQRHTLSADLLWQPLPAGWEMAPLPASVPPASTTLAIPDMLIRHQAVLTLPDGTPFSLVVETYTRDVLAFPPPPAP</sequence>
<dbReference type="AlphaFoldDB" id="A0A212QRB9"/>